<keyword evidence="1" id="KW-0326">Glycosidase</keyword>
<dbReference type="SUPFAM" id="SSF49785">
    <property type="entry name" value="Galactose-binding domain-like"/>
    <property type="match status" value="2"/>
</dbReference>
<sequence>MWRVATVIGVVATFNLVAPWAHAATADLTDDGGTLTAQSGRPDGSEGYAKLIDNNPRTKYFAGRDRGWVQYESRTAAAVNRYTITSGNDNPGRDPSAWLLEGSPDGTSWTTLDVRRDETFGGRGVTRGFLVTNTVEYRFHRLTISATNGSAELQWAEWGLWTGDGQPAAPSALTAVAGAGGTVDLTWRDNSDVDSGYPETGFEIQRSVDGGEFATVTVVGADVTSYTDPRPGSGALAYRIRAVSDGKPPSEFPGYTNVLPSDPPGERRITDLPGTVTDRFNRTGTDGAESVVDHSQYTKYLVYGTTTTWLGYTTEADATATRYTVTSANDAPDRDPRSWSLLASPDGTSWTTLDTRTDQVFATRFQTLSYPLTNTAAYRHYRLEVTANNGSPDFQLAELAIFGAAAFAPMPPPAAPDRLTAAAVSGDQIRVTWRDNTRWESAVRLERSTDGLRWDWARTLPAGSTRYNDVGLPGSTTYHYRVRAENPTGGSTFTAPATATTGPGDLPETWKEHWAEHTQQVNRVFYNDLLGVYFDADMEPSQTWLFDYTDAVWRYVRTTYDGLNGARLAAVYHKDKYFGGHPATVFDQNHDYRSVIDVGLNNWSESDSQPRDIIAHEIAHVVEFSFGGVAKSPSFPIWKDSRWADIFMYDVFRNTGRIADTERWRASLTAKRDDFPRAGTAWFTDWWEPIYDNHGRTAVLQRYLRLLAEHFSQFNGEYSRDLNWGEFVYFWSGAAGVDLRPLATYAFGWPPEWEEQFQQARELFPQVRFAACCGPLIVNDPGAQNTVPGDSVRVQLRSSLGATGRFTATGLPPGLTISAGGLISGTVTRGGTYTVTVTAIDDQNRTASRTFPWTALDHLGEILHAGGNCLDDDNSRTDNGNRIHAVGCNKTGAQRWSVAGTRYTVLGKCLTTAPGEAKPGTAVVIWDCDGSAGQQWTEPGDGTIRQVSSGLCLTKPANDDWVSVNTCDGSDTQRWRRG</sequence>
<comment type="caution">
    <text evidence="5">The sequence shown here is derived from an EMBL/GenBank/DDBJ whole genome shotgun (WGS) entry which is preliminary data.</text>
</comment>
<evidence type="ECO:0000256" key="1">
    <source>
        <dbReference type="ARBA" id="ARBA00023295"/>
    </source>
</evidence>
<keyword evidence="2" id="KW-0119">Carbohydrate metabolism</keyword>
<dbReference type="PROSITE" id="PS50853">
    <property type="entry name" value="FN3"/>
    <property type="match status" value="1"/>
</dbReference>
<dbReference type="InterPro" id="IPR013783">
    <property type="entry name" value="Ig-like_fold"/>
</dbReference>
<evidence type="ECO:0000313" key="6">
    <source>
        <dbReference type="Proteomes" id="UP000619260"/>
    </source>
</evidence>
<name>A0A8J4DMD1_9ACTN</name>
<dbReference type="GO" id="GO:0016798">
    <property type="term" value="F:hydrolase activity, acting on glycosyl bonds"/>
    <property type="evidence" value="ECO:0007669"/>
    <property type="project" value="UniProtKB-KW"/>
</dbReference>
<dbReference type="EMBL" id="BOPF01000002">
    <property type="protein sequence ID" value="GIJ43254.1"/>
    <property type="molecule type" value="Genomic_DNA"/>
</dbReference>
<dbReference type="GO" id="GO:0016020">
    <property type="term" value="C:membrane"/>
    <property type="evidence" value="ECO:0007669"/>
    <property type="project" value="InterPro"/>
</dbReference>
<dbReference type="Gene3D" id="2.60.120.260">
    <property type="entry name" value="Galactose-binding domain-like"/>
    <property type="match status" value="2"/>
</dbReference>
<keyword evidence="3" id="KW-0732">Signal</keyword>
<dbReference type="Proteomes" id="UP000619260">
    <property type="component" value="Unassembled WGS sequence"/>
</dbReference>
<dbReference type="InterPro" id="IPR035992">
    <property type="entry name" value="Ricin_B-like_lectins"/>
</dbReference>
<keyword evidence="6" id="KW-1185">Reference proteome</keyword>
<proteinExistence type="predicted"/>
<dbReference type="AlphaFoldDB" id="A0A8J4DMD1"/>
<dbReference type="SUPFAM" id="SSF49265">
    <property type="entry name" value="Fibronectin type III"/>
    <property type="match status" value="2"/>
</dbReference>
<dbReference type="InterPro" id="IPR003961">
    <property type="entry name" value="FN3_dom"/>
</dbReference>
<evidence type="ECO:0000256" key="3">
    <source>
        <dbReference type="SAM" id="SignalP"/>
    </source>
</evidence>
<reference evidence="5" key="1">
    <citation type="submission" date="2021-01" db="EMBL/GenBank/DDBJ databases">
        <title>Whole genome shotgun sequence of Virgisporangium aliadipatigenens NBRC 105644.</title>
        <authorList>
            <person name="Komaki H."/>
            <person name="Tamura T."/>
        </authorList>
    </citation>
    <scope>NUCLEOTIDE SEQUENCE</scope>
    <source>
        <strain evidence="5">NBRC 105644</strain>
    </source>
</reference>
<dbReference type="InterPro" id="IPR036116">
    <property type="entry name" value="FN3_sf"/>
</dbReference>
<dbReference type="SUPFAM" id="SSF49313">
    <property type="entry name" value="Cadherin-like"/>
    <property type="match status" value="1"/>
</dbReference>
<dbReference type="InterPro" id="IPR000772">
    <property type="entry name" value="Ricin_B_lectin"/>
</dbReference>
<dbReference type="InterPro" id="IPR008979">
    <property type="entry name" value="Galactose-bd-like_sf"/>
</dbReference>
<feature type="signal peptide" evidence="3">
    <location>
        <begin position="1"/>
        <end position="23"/>
    </location>
</feature>
<dbReference type="PROSITE" id="PS50231">
    <property type="entry name" value="RICIN_B_LECTIN"/>
    <property type="match status" value="1"/>
</dbReference>
<dbReference type="GO" id="GO:0005509">
    <property type="term" value="F:calcium ion binding"/>
    <property type="evidence" value="ECO:0007669"/>
    <property type="project" value="InterPro"/>
</dbReference>
<dbReference type="Gene3D" id="2.80.10.50">
    <property type="match status" value="1"/>
</dbReference>
<dbReference type="GO" id="GO:0000272">
    <property type="term" value="P:polysaccharide catabolic process"/>
    <property type="evidence" value="ECO:0007669"/>
    <property type="project" value="UniProtKB-KW"/>
</dbReference>
<accession>A0A8J4DMD1</accession>
<dbReference type="InterPro" id="IPR015919">
    <property type="entry name" value="Cadherin-like_sf"/>
</dbReference>
<gene>
    <name evidence="5" type="ORF">Val02_01400</name>
</gene>
<dbReference type="SUPFAM" id="SSF50370">
    <property type="entry name" value="Ricin B-like lectins"/>
    <property type="match status" value="1"/>
</dbReference>
<keyword evidence="1" id="KW-0378">Hydrolase</keyword>
<dbReference type="Pfam" id="PF00652">
    <property type="entry name" value="Ricin_B_lectin"/>
    <property type="match status" value="1"/>
</dbReference>
<dbReference type="SMART" id="SM00458">
    <property type="entry name" value="RICIN"/>
    <property type="match status" value="1"/>
</dbReference>
<dbReference type="Pfam" id="PF05345">
    <property type="entry name" value="He_PIG"/>
    <property type="match status" value="1"/>
</dbReference>
<dbReference type="Gene3D" id="2.60.40.10">
    <property type="entry name" value="Immunoglobulins"/>
    <property type="match status" value="3"/>
</dbReference>
<evidence type="ECO:0000259" key="4">
    <source>
        <dbReference type="PROSITE" id="PS50853"/>
    </source>
</evidence>
<keyword evidence="2" id="KW-0624">Polysaccharide degradation</keyword>
<evidence type="ECO:0000256" key="2">
    <source>
        <dbReference type="ARBA" id="ARBA00023326"/>
    </source>
</evidence>
<evidence type="ECO:0000313" key="5">
    <source>
        <dbReference type="EMBL" id="GIJ43254.1"/>
    </source>
</evidence>
<dbReference type="SMART" id="SM00060">
    <property type="entry name" value="FN3"/>
    <property type="match status" value="2"/>
</dbReference>
<organism evidence="5 6">
    <name type="scientific">Virgisporangium aliadipatigenens</name>
    <dbReference type="NCBI Taxonomy" id="741659"/>
    <lineage>
        <taxon>Bacteria</taxon>
        <taxon>Bacillati</taxon>
        <taxon>Actinomycetota</taxon>
        <taxon>Actinomycetes</taxon>
        <taxon>Micromonosporales</taxon>
        <taxon>Micromonosporaceae</taxon>
        <taxon>Virgisporangium</taxon>
    </lineage>
</organism>
<dbReference type="CDD" id="cd00063">
    <property type="entry name" value="FN3"/>
    <property type="match status" value="2"/>
</dbReference>
<protein>
    <recommendedName>
        <fullName evidence="4">Fibronectin type-III domain-containing protein</fullName>
    </recommendedName>
</protein>
<feature type="domain" description="Fibronectin type-III" evidence="4">
    <location>
        <begin position="415"/>
        <end position="504"/>
    </location>
</feature>
<feature type="chain" id="PRO_5035269853" description="Fibronectin type-III domain-containing protein" evidence="3">
    <location>
        <begin position="24"/>
        <end position="978"/>
    </location>
</feature>